<dbReference type="Proteomes" id="UP000325433">
    <property type="component" value="Unassembled WGS sequence"/>
</dbReference>
<name>A0A5N6WF21_9EURO</name>
<dbReference type="AlphaFoldDB" id="A0A5N6WF21"/>
<accession>A0A5N6WF21</accession>
<keyword evidence="2" id="KW-1185">Reference proteome</keyword>
<protein>
    <submittedName>
        <fullName evidence="1">Uncharacterized protein</fullName>
    </submittedName>
</protein>
<evidence type="ECO:0000313" key="1">
    <source>
        <dbReference type="EMBL" id="KAE8319451.1"/>
    </source>
</evidence>
<dbReference type="EMBL" id="ML738294">
    <property type="protein sequence ID" value="KAE8319451.1"/>
    <property type="molecule type" value="Genomic_DNA"/>
</dbReference>
<organism evidence="1 2">
    <name type="scientific">Aspergillus transmontanensis</name>
    <dbReference type="NCBI Taxonomy" id="1034304"/>
    <lineage>
        <taxon>Eukaryota</taxon>
        <taxon>Fungi</taxon>
        <taxon>Dikarya</taxon>
        <taxon>Ascomycota</taxon>
        <taxon>Pezizomycotina</taxon>
        <taxon>Eurotiomycetes</taxon>
        <taxon>Eurotiomycetidae</taxon>
        <taxon>Eurotiales</taxon>
        <taxon>Aspergillaceae</taxon>
        <taxon>Aspergillus</taxon>
        <taxon>Aspergillus subgen. Circumdati</taxon>
    </lineage>
</organism>
<proteinExistence type="predicted"/>
<evidence type="ECO:0000313" key="2">
    <source>
        <dbReference type="Proteomes" id="UP000325433"/>
    </source>
</evidence>
<sequence>MAVRVFLSVPVAITNCQEYLSAAVRIFFRDAHVLPGEFQTDSCLFNLTALGSFLKHAIASFATKSLALDIRLTSLNHEAFTEWTLRITFRSWLLTTAGQAMASVWH</sequence>
<gene>
    <name evidence="1" type="ORF">BDV41DRAFT_520025</name>
</gene>
<reference evidence="2" key="1">
    <citation type="submission" date="2019-04" db="EMBL/GenBank/DDBJ databases">
        <title>Friends and foes A comparative genomics studyof 23 Aspergillus species from section Flavi.</title>
        <authorList>
            <consortium name="DOE Joint Genome Institute"/>
            <person name="Kjaerbolling I."/>
            <person name="Vesth T."/>
            <person name="Frisvad J.C."/>
            <person name="Nybo J.L."/>
            <person name="Theobald S."/>
            <person name="Kildgaard S."/>
            <person name="Isbrandt T."/>
            <person name="Kuo A."/>
            <person name="Sato A."/>
            <person name="Lyhne E.K."/>
            <person name="Kogle M.E."/>
            <person name="Wiebenga A."/>
            <person name="Kun R.S."/>
            <person name="Lubbers R.J."/>
            <person name="Makela M.R."/>
            <person name="Barry K."/>
            <person name="Chovatia M."/>
            <person name="Clum A."/>
            <person name="Daum C."/>
            <person name="Haridas S."/>
            <person name="He G."/>
            <person name="LaButti K."/>
            <person name="Lipzen A."/>
            <person name="Mondo S."/>
            <person name="Riley R."/>
            <person name="Salamov A."/>
            <person name="Simmons B.A."/>
            <person name="Magnuson J.K."/>
            <person name="Henrissat B."/>
            <person name="Mortensen U.H."/>
            <person name="Larsen T.O."/>
            <person name="Devries R.P."/>
            <person name="Grigoriev I.V."/>
            <person name="Machida M."/>
            <person name="Baker S.E."/>
            <person name="Andersen M.R."/>
        </authorList>
    </citation>
    <scope>NUCLEOTIDE SEQUENCE [LARGE SCALE GENOMIC DNA]</scope>
    <source>
        <strain evidence="2">CBS 130015</strain>
    </source>
</reference>